<dbReference type="GO" id="GO:0016628">
    <property type="term" value="F:oxidoreductase activity, acting on the CH-CH group of donors, NAD or NADP as acceptor"/>
    <property type="evidence" value="ECO:0007669"/>
    <property type="project" value="InterPro"/>
</dbReference>
<dbReference type="InterPro" id="IPR002364">
    <property type="entry name" value="Quin_OxRdtase/zeta-crystal_CS"/>
</dbReference>
<proteinExistence type="predicted"/>
<dbReference type="InterPro" id="IPR020843">
    <property type="entry name" value="ER"/>
</dbReference>
<accession>A0A1I1PDQ1</accession>
<dbReference type="GO" id="GO:0008270">
    <property type="term" value="F:zinc ion binding"/>
    <property type="evidence" value="ECO:0007669"/>
    <property type="project" value="InterPro"/>
</dbReference>
<dbReference type="PANTHER" id="PTHR43205:SF7">
    <property type="entry name" value="PROSTAGLANDIN REDUCTASE 1"/>
    <property type="match status" value="1"/>
</dbReference>
<reference evidence="5 6" key="1">
    <citation type="submission" date="2016-10" db="EMBL/GenBank/DDBJ databases">
        <authorList>
            <person name="Varghese N."/>
            <person name="Submissions S."/>
        </authorList>
    </citation>
    <scope>NUCLEOTIDE SEQUENCE [LARGE SCALE GENOMIC DNA]</scope>
    <source>
        <strain evidence="6">ATCC 20501</strain>
        <strain evidence="4 5">CGMCC 4.3529</strain>
    </source>
</reference>
<reference evidence="3" key="2">
    <citation type="submission" date="2016-10" db="EMBL/GenBank/DDBJ databases">
        <authorList>
            <person name="de Groot N.N."/>
        </authorList>
    </citation>
    <scope>NUCLEOTIDE SEQUENCE [LARGE SCALE GENOMIC DNA]</scope>
    <source>
        <strain evidence="3">ATCC 20501</strain>
    </source>
</reference>
<evidence type="ECO:0000313" key="3">
    <source>
        <dbReference type="EMBL" id="SEG79373.1"/>
    </source>
</evidence>
<dbReference type="Proteomes" id="UP000236729">
    <property type="component" value="Unassembled WGS sequence"/>
</dbReference>
<dbReference type="InterPro" id="IPR045010">
    <property type="entry name" value="MDR_fam"/>
</dbReference>
<dbReference type="Gene3D" id="3.90.180.10">
    <property type="entry name" value="Medium-chain alcohol dehydrogenases, catalytic domain"/>
    <property type="match status" value="1"/>
</dbReference>
<dbReference type="InterPro" id="IPR041694">
    <property type="entry name" value="ADH_N_2"/>
</dbReference>
<dbReference type="RefSeq" id="WP_093349552.1">
    <property type="nucleotide sequence ID" value="NZ_FNVB01000005.1"/>
</dbReference>
<dbReference type="InterPro" id="IPR011032">
    <property type="entry name" value="GroES-like_sf"/>
</dbReference>
<gene>
    <name evidence="3" type="ORF">SAMN02982929_03847</name>
    <name evidence="4" type="ORF">SAMN05216506_102442</name>
</gene>
<dbReference type="SUPFAM" id="SSF51735">
    <property type="entry name" value="NAD(P)-binding Rossmann-fold domains"/>
    <property type="match status" value="1"/>
</dbReference>
<dbReference type="AlphaFoldDB" id="A0A1H6D3M1"/>
<dbReference type="PROSITE" id="PS01162">
    <property type="entry name" value="QOR_ZETA_CRYSTAL"/>
    <property type="match status" value="1"/>
</dbReference>
<evidence type="ECO:0000259" key="2">
    <source>
        <dbReference type="SMART" id="SM00829"/>
    </source>
</evidence>
<dbReference type="CDD" id="cd05288">
    <property type="entry name" value="PGDH"/>
    <property type="match status" value="1"/>
</dbReference>
<evidence type="ECO:0000313" key="6">
    <source>
        <dbReference type="Proteomes" id="UP000236729"/>
    </source>
</evidence>
<dbReference type="InterPro" id="IPR036291">
    <property type="entry name" value="NAD(P)-bd_dom_sf"/>
</dbReference>
<feature type="domain" description="Enoyl reductase (ER)" evidence="2">
    <location>
        <begin position="14"/>
        <end position="349"/>
    </location>
</feature>
<organism evidence="3 6">
    <name type="scientific">Saccharopolyspora kobensis</name>
    <dbReference type="NCBI Taxonomy" id="146035"/>
    <lineage>
        <taxon>Bacteria</taxon>
        <taxon>Bacillati</taxon>
        <taxon>Actinomycetota</taxon>
        <taxon>Actinomycetes</taxon>
        <taxon>Pseudonocardiales</taxon>
        <taxon>Pseudonocardiaceae</taxon>
        <taxon>Saccharopolyspora</taxon>
    </lineage>
</organism>
<dbReference type="Pfam" id="PF00107">
    <property type="entry name" value="ADH_zinc_N"/>
    <property type="match status" value="1"/>
</dbReference>
<dbReference type="SMR" id="A0A1H6D3M1"/>
<protein>
    <submittedName>
        <fullName evidence="3">N-terminal domain of oxidoreductase</fullName>
    </submittedName>
    <submittedName>
        <fullName evidence="4">NADPH-dependent curcumin reductase CurA</fullName>
    </submittedName>
</protein>
<evidence type="ECO:0000313" key="4">
    <source>
        <dbReference type="EMBL" id="SFD08034.1"/>
    </source>
</evidence>
<keyword evidence="5" id="KW-1185">Reference proteome</keyword>
<dbReference type="Proteomes" id="UP000199690">
    <property type="component" value="Unassembled WGS sequence"/>
</dbReference>
<dbReference type="EMBL" id="FOME01000002">
    <property type="protein sequence ID" value="SFD08034.1"/>
    <property type="molecule type" value="Genomic_DNA"/>
</dbReference>
<keyword evidence="1" id="KW-0560">Oxidoreductase</keyword>
<dbReference type="SUPFAM" id="SSF50129">
    <property type="entry name" value="GroES-like"/>
    <property type="match status" value="1"/>
</dbReference>
<name>A0A1H6D3M1_9PSEU</name>
<sequence>MKIEKWVIREHVDGVPDVDRIYGKAVEDVEVHLADDEMLLETKYVSVEAYQQGITLNLPVGETAGSDSIMEVVQAGPRARFEVGDLVQGWGGWCSHLVSTGAGGPLWEGRFPLVVPPFRKLDPRHYDDVLPLSTALGVLGGAGMTAWGTMTKFLTVEPGDTVLISGASGGIGTLVGQLAKRAGARVVGTTTSPEKKAYMSELGFDAVLEYRHGDPVDEVRTAIRAAAPDGVDKYFDNLGGAVTDAAFTCLNLHSQVAVCWQWSNQVYGDDVGPRLLQHIMYPQTTIRGIYVLEWFTEPNWNALHEELGGLIRRGEIRYDQTVHHGIDAIPAAYQSIFTSSSGNRGKVLVEF</sequence>
<evidence type="ECO:0000256" key="1">
    <source>
        <dbReference type="ARBA" id="ARBA00023002"/>
    </source>
</evidence>
<accession>A0A1H6D3M1</accession>
<dbReference type="InterPro" id="IPR013149">
    <property type="entry name" value="ADH-like_C"/>
</dbReference>
<dbReference type="Gene3D" id="3.40.50.720">
    <property type="entry name" value="NAD(P)-binding Rossmann-like Domain"/>
    <property type="match status" value="1"/>
</dbReference>
<dbReference type="SMART" id="SM00829">
    <property type="entry name" value="PKS_ER"/>
    <property type="match status" value="1"/>
</dbReference>
<dbReference type="EMBL" id="FNVB01000005">
    <property type="protein sequence ID" value="SEG79373.1"/>
    <property type="molecule type" value="Genomic_DNA"/>
</dbReference>
<dbReference type="PANTHER" id="PTHR43205">
    <property type="entry name" value="PROSTAGLANDIN REDUCTASE"/>
    <property type="match status" value="1"/>
</dbReference>
<dbReference type="Pfam" id="PF16884">
    <property type="entry name" value="ADH_N_2"/>
    <property type="match status" value="1"/>
</dbReference>
<evidence type="ECO:0000313" key="5">
    <source>
        <dbReference type="Proteomes" id="UP000199690"/>
    </source>
</evidence>